<reference evidence="4" key="1">
    <citation type="submission" date="2022-11" db="UniProtKB">
        <authorList>
            <consortium name="WormBaseParasite"/>
        </authorList>
    </citation>
    <scope>IDENTIFICATION</scope>
</reference>
<proteinExistence type="predicted"/>
<protein>
    <submittedName>
        <fullName evidence="4">Uncharacterized protein</fullName>
    </submittedName>
</protein>
<dbReference type="AlphaFoldDB" id="A0A914IE76"/>
<keyword evidence="1" id="KW-1133">Transmembrane helix</keyword>
<dbReference type="WBParaSite" id="Gr19_v10_g9072.t1">
    <property type="protein sequence ID" value="Gr19_v10_g9072.t1"/>
    <property type="gene ID" value="Gr19_v10_g9072"/>
</dbReference>
<sequence length="155" mass="16914">MNFVVSFLVLLYCLSFPYNCHGIHCKKGIYNTVSGSGFITPAACPEEKQFCYGVICLYGSWLSPAPSVPCSNLVSSSCQPQDAPLGRFSGGGHSQALLHFLCANLLTGFVNLLAMASPRFQIHGHPMAETVTMLAYALVTSLLFTRFIWPRSDLQ</sequence>
<keyword evidence="1" id="KW-0472">Membrane</keyword>
<feature type="transmembrane region" description="Helical" evidence="1">
    <location>
        <begin position="128"/>
        <end position="149"/>
    </location>
</feature>
<evidence type="ECO:0000256" key="2">
    <source>
        <dbReference type="SAM" id="SignalP"/>
    </source>
</evidence>
<keyword evidence="2" id="KW-0732">Signal</keyword>
<evidence type="ECO:0000313" key="4">
    <source>
        <dbReference type="WBParaSite" id="Gr19_v10_g9072.t1"/>
    </source>
</evidence>
<evidence type="ECO:0000256" key="1">
    <source>
        <dbReference type="SAM" id="Phobius"/>
    </source>
</evidence>
<name>A0A914IE76_GLORO</name>
<feature type="signal peptide" evidence="2">
    <location>
        <begin position="1"/>
        <end position="22"/>
    </location>
</feature>
<feature type="chain" id="PRO_5037916598" evidence="2">
    <location>
        <begin position="23"/>
        <end position="155"/>
    </location>
</feature>
<accession>A0A914IE76</accession>
<keyword evidence="3" id="KW-1185">Reference proteome</keyword>
<feature type="transmembrane region" description="Helical" evidence="1">
    <location>
        <begin position="96"/>
        <end position="116"/>
    </location>
</feature>
<organism evidence="3 4">
    <name type="scientific">Globodera rostochiensis</name>
    <name type="common">Golden nematode worm</name>
    <name type="synonym">Heterodera rostochiensis</name>
    <dbReference type="NCBI Taxonomy" id="31243"/>
    <lineage>
        <taxon>Eukaryota</taxon>
        <taxon>Metazoa</taxon>
        <taxon>Ecdysozoa</taxon>
        <taxon>Nematoda</taxon>
        <taxon>Chromadorea</taxon>
        <taxon>Rhabditida</taxon>
        <taxon>Tylenchina</taxon>
        <taxon>Tylenchomorpha</taxon>
        <taxon>Tylenchoidea</taxon>
        <taxon>Heteroderidae</taxon>
        <taxon>Heteroderinae</taxon>
        <taxon>Globodera</taxon>
    </lineage>
</organism>
<evidence type="ECO:0000313" key="3">
    <source>
        <dbReference type="Proteomes" id="UP000887572"/>
    </source>
</evidence>
<keyword evidence="1" id="KW-0812">Transmembrane</keyword>
<dbReference type="Proteomes" id="UP000887572">
    <property type="component" value="Unplaced"/>
</dbReference>